<evidence type="ECO:0000313" key="2">
    <source>
        <dbReference type="Proteomes" id="UP000830671"/>
    </source>
</evidence>
<dbReference type="AlphaFoldDB" id="A0A9Q8WK07"/>
<reference evidence="1" key="1">
    <citation type="journal article" date="2021" name="Mol. Plant Microbe Interact.">
        <title>Complete Genome Sequence of the Plant-Pathogenic Fungus Colletotrichum lupini.</title>
        <authorList>
            <person name="Baroncelli R."/>
            <person name="Pensec F."/>
            <person name="Da Lio D."/>
            <person name="Boufleur T."/>
            <person name="Vicente I."/>
            <person name="Sarrocco S."/>
            <person name="Picot A."/>
            <person name="Baraldi E."/>
            <person name="Sukno S."/>
            <person name="Thon M."/>
            <person name="Le Floch G."/>
        </authorList>
    </citation>
    <scope>NUCLEOTIDE SEQUENCE</scope>
    <source>
        <strain evidence="1">IMI 504893</strain>
    </source>
</reference>
<dbReference type="GeneID" id="73344909"/>
<organism evidence="1 2">
    <name type="scientific">Colletotrichum lupini</name>
    <dbReference type="NCBI Taxonomy" id="145971"/>
    <lineage>
        <taxon>Eukaryota</taxon>
        <taxon>Fungi</taxon>
        <taxon>Dikarya</taxon>
        <taxon>Ascomycota</taxon>
        <taxon>Pezizomycotina</taxon>
        <taxon>Sordariomycetes</taxon>
        <taxon>Hypocreomycetidae</taxon>
        <taxon>Glomerellales</taxon>
        <taxon>Glomerellaceae</taxon>
        <taxon>Colletotrichum</taxon>
        <taxon>Colletotrichum acutatum species complex</taxon>
    </lineage>
</organism>
<dbReference type="KEGG" id="clup:CLUP02_10927"/>
<keyword evidence="2" id="KW-1185">Reference proteome</keyword>
<accession>A0A9Q8WK07</accession>
<proteinExistence type="predicted"/>
<protein>
    <submittedName>
        <fullName evidence="1">Uncharacterized protein</fullName>
    </submittedName>
</protein>
<dbReference type="EMBL" id="CP019477">
    <property type="protein sequence ID" value="UQC85430.1"/>
    <property type="molecule type" value="Genomic_DNA"/>
</dbReference>
<evidence type="ECO:0000313" key="1">
    <source>
        <dbReference type="EMBL" id="UQC85430.1"/>
    </source>
</evidence>
<name>A0A9Q8WK07_9PEZI</name>
<dbReference type="RefSeq" id="XP_049147044.1">
    <property type="nucleotide sequence ID" value="XM_049289899.1"/>
</dbReference>
<gene>
    <name evidence="1" type="ORF">CLUP02_10927</name>
</gene>
<sequence length="32" mass="3642">MIQMRSIASWQTAVLGSGRSKRKRKDCLDDFG</sequence>
<dbReference type="Proteomes" id="UP000830671">
    <property type="component" value="Chromosome 5"/>
</dbReference>